<accession>A0A9Q3W3B8</accession>
<dbReference type="CDD" id="cd16282">
    <property type="entry name" value="metallo-hydrolase-like_MBL-fold"/>
    <property type="match status" value="1"/>
</dbReference>
<dbReference type="SMART" id="SM00849">
    <property type="entry name" value="Lactamase_B"/>
    <property type="match status" value="1"/>
</dbReference>
<evidence type="ECO:0000313" key="4">
    <source>
        <dbReference type="Proteomes" id="UP001107961"/>
    </source>
</evidence>
<dbReference type="Pfam" id="PF00753">
    <property type="entry name" value="Lactamase_B"/>
    <property type="match status" value="1"/>
</dbReference>
<dbReference type="EMBL" id="JAJVKT010000003">
    <property type="protein sequence ID" value="MCE7507592.1"/>
    <property type="molecule type" value="Genomic_DNA"/>
</dbReference>
<evidence type="ECO:0000313" key="3">
    <source>
        <dbReference type="EMBL" id="MCE7507592.1"/>
    </source>
</evidence>
<keyword evidence="4" id="KW-1185">Reference proteome</keyword>
<organism evidence="3 4">
    <name type="scientific">Alloalcanivorax xenomutans</name>
    <dbReference type="NCBI Taxonomy" id="1094342"/>
    <lineage>
        <taxon>Bacteria</taxon>
        <taxon>Pseudomonadati</taxon>
        <taxon>Pseudomonadota</taxon>
        <taxon>Gammaproteobacteria</taxon>
        <taxon>Oceanospirillales</taxon>
        <taxon>Alcanivoracaceae</taxon>
        <taxon>Alloalcanivorax</taxon>
    </lineage>
</organism>
<evidence type="ECO:0000259" key="2">
    <source>
        <dbReference type="SMART" id="SM00849"/>
    </source>
</evidence>
<gene>
    <name evidence="3" type="ORF">LZG35_03000</name>
</gene>
<dbReference type="GO" id="GO:0017001">
    <property type="term" value="P:antibiotic catabolic process"/>
    <property type="evidence" value="ECO:0007669"/>
    <property type="project" value="UniProtKB-ARBA"/>
</dbReference>
<comment type="caution">
    <text evidence="3">The sequence shown here is derived from an EMBL/GenBank/DDBJ whole genome shotgun (WGS) entry which is preliminary data.</text>
</comment>
<dbReference type="Proteomes" id="UP001107961">
    <property type="component" value="Unassembled WGS sequence"/>
</dbReference>
<protein>
    <submittedName>
        <fullName evidence="3">Quinoprotein relay system zinc metallohydrolase 1</fullName>
    </submittedName>
</protein>
<name>A0A9Q3W3B8_9GAMM</name>
<evidence type="ECO:0000256" key="1">
    <source>
        <dbReference type="ARBA" id="ARBA00005250"/>
    </source>
</evidence>
<dbReference type="PANTHER" id="PTHR42951">
    <property type="entry name" value="METALLO-BETA-LACTAMASE DOMAIN-CONTAINING"/>
    <property type="match status" value="1"/>
</dbReference>
<reference evidence="3" key="1">
    <citation type="submission" date="2022-01" db="EMBL/GenBank/DDBJ databases">
        <authorList>
            <person name="Karlyshev A.V."/>
            <person name="Jaspars M."/>
        </authorList>
    </citation>
    <scope>NUCLEOTIDE SEQUENCE</scope>
    <source>
        <strain evidence="3">AGSA3-2</strain>
    </source>
</reference>
<dbReference type="AlphaFoldDB" id="A0A9Q3W3B8"/>
<comment type="similarity">
    <text evidence="1">Belongs to the metallo-beta-lactamase superfamily. Class-B beta-lactamase family.</text>
</comment>
<dbReference type="InterPro" id="IPR050855">
    <property type="entry name" value="NDM-1-like"/>
</dbReference>
<dbReference type="NCBIfam" id="TIGR04558">
    <property type="entry name" value="SoxH_rel_PQQ_1"/>
    <property type="match status" value="1"/>
</dbReference>
<dbReference type="InterPro" id="IPR001279">
    <property type="entry name" value="Metallo-B-lactamas"/>
</dbReference>
<dbReference type="RefSeq" id="WP_233924856.1">
    <property type="nucleotide sequence ID" value="NZ_CP012331.1"/>
</dbReference>
<dbReference type="InterPro" id="IPR036866">
    <property type="entry name" value="RibonucZ/Hydroxyglut_hydro"/>
</dbReference>
<sequence>MPFLDGAVRPGLAKMALFVVLALGAVLLPPRYALAFEYELKPVAVAERTWVVEGRREELSEDNGGDIANAAFIATGDGVIVIDTGSTLNYGRALRAAIATVTDQPVRWIINTHHHPDHVFGNQAFEGAEISALPATRAALKRDADSFRATLYQRLGDAVRGTETVLPTRSVQQGEGRFGDYPLQLFAFSGHSGADLVVLDPATGVLFTGDLVFHRRAPTTPHSPGIGIWREQLGQLRALQFKTLVPGHGPVSRDGSPIEETLDYLDWLDRRLAGGAARGATRNEVIQAPLPERFAGMALVRYELTRSVSHFYADYEEALLWAEPDTTK</sequence>
<dbReference type="InterPro" id="IPR030811">
    <property type="entry name" value="SoxH-rel_PQQ_1"/>
</dbReference>
<dbReference type="SUPFAM" id="SSF56281">
    <property type="entry name" value="Metallo-hydrolase/oxidoreductase"/>
    <property type="match status" value="1"/>
</dbReference>
<dbReference type="Gene3D" id="3.60.15.10">
    <property type="entry name" value="Ribonuclease Z/Hydroxyacylglutathione hydrolase-like"/>
    <property type="match status" value="1"/>
</dbReference>
<dbReference type="PANTHER" id="PTHR42951:SF4">
    <property type="entry name" value="ACYL-COENZYME A THIOESTERASE MBLAC2"/>
    <property type="match status" value="1"/>
</dbReference>
<dbReference type="GeneID" id="94686312"/>
<feature type="domain" description="Metallo-beta-lactamase" evidence="2">
    <location>
        <begin position="67"/>
        <end position="248"/>
    </location>
</feature>
<proteinExistence type="inferred from homology"/>